<feature type="active site" evidence="9">
    <location>
        <position position="122"/>
    </location>
</feature>
<evidence type="ECO:0000256" key="11">
    <source>
        <dbReference type="RuleBase" id="RU004181"/>
    </source>
</evidence>
<sequence>MPSIKTSALVWVWLTVLVFVVDIATKQVAEAWLIYGDPIYLLPVLDFTLLYNKGAAFSLLADQPGWQRWFFTFISAAVSVMLVVWMSRLPRHQRWLGIALALILGGALGNLFDRVLFGHVIDFISVHWQNAYFPAFNIADSAITIGAIMMAIDVIRDSLRASKSATASASNGD</sequence>
<keyword evidence="4 9" id="KW-0812">Transmembrane</keyword>
<evidence type="ECO:0000256" key="7">
    <source>
        <dbReference type="ARBA" id="ARBA00022989"/>
    </source>
</evidence>
<dbReference type="PROSITE" id="PS00855">
    <property type="entry name" value="SPASE_II"/>
    <property type="match status" value="1"/>
</dbReference>
<keyword evidence="2 9" id="KW-1003">Cell membrane</keyword>
<organism evidence="12 13">
    <name type="scientific">Oceanobacter antarcticus</name>
    <dbReference type="NCBI Taxonomy" id="3133425"/>
    <lineage>
        <taxon>Bacteria</taxon>
        <taxon>Pseudomonadati</taxon>
        <taxon>Pseudomonadota</taxon>
        <taxon>Gammaproteobacteria</taxon>
        <taxon>Oceanospirillales</taxon>
        <taxon>Oceanospirillaceae</taxon>
        <taxon>Oceanobacter</taxon>
    </lineage>
</organism>
<dbReference type="Proteomes" id="UP001620597">
    <property type="component" value="Unassembled WGS sequence"/>
</dbReference>
<dbReference type="RefSeq" id="WP_416204860.1">
    <property type="nucleotide sequence ID" value="NZ_JBBKTX010000003.1"/>
</dbReference>
<comment type="catalytic activity">
    <reaction evidence="9 10">
        <text>Release of signal peptides from bacterial membrane prolipoproteins. Hydrolyzes -Xaa-Yaa-Zaa-|-(S,diacylglyceryl)Cys-, in which Xaa is hydrophobic (preferably Leu), and Yaa (Ala or Ser) and Zaa (Gly or Ala) have small, neutral side chains.</text>
        <dbReference type="EC" id="3.4.23.36"/>
    </reaction>
</comment>
<gene>
    <name evidence="9 12" type="primary">lspA</name>
    <name evidence="12" type="ORF">WG929_03130</name>
</gene>
<dbReference type="Pfam" id="PF01252">
    <property type="entry name" value="Peptidase_A8"/>
    <property type="match status" value="1"/>
</dbReference>
<comment type="function">
    <text evidence="9 10">This protein specifically catalyzes the removal of signal peptides from prolipoproteins.</text>
</comment>
<dbReference type="PRINTS" id="PR00781">
    <property type="entry name" value="LIPOSIGPTASE"/>
</dbReference>
<evidence type="ECO:0000256" key="2">
    <source>
        <dbReference type="ARBA" id="ARBA00022475"/>
    </source>
</evidence>
<evidence type="ECO:0000256" key="10">
    <source>
        <dbReference type="RuleBase" id="RU000594"/>
    </source>
</evidence>
<reference evidence="12 13" key="1">
    <citation type="submission" date="2024-03" db="EMBL/GenBank/DDBJ databases">
        <title>High-quality draft genome sequence of Oceanobacter sp. wDCs-4.</title>
        <authorList>
            <person name="Dong C."/>
        </authorList>
    </citation>
    <scope>NUCLEOTIDE SEQUENCE [LARGE SCALE GENOMIC DNA]</scope>
    <source>
        <strain evidence="13">wDCs-4</strain>
    </source>
</reference>
<comment type="caution">
    <text evidence="9">Lacks conserved residue(s) required for the propagation of feature annotation.</text>
</comment>
<evidence type="ECO:0000313" key="12">
    <source>
        <dbReference type="EMBL" id="MFK4751395.1"/>
    </source>
</evidence>
<feature type="transmembrane region" description="Helical" evidence="9">
    <location>
        <begin position="132"/>
        <end position="155"/>
    </location>
</feature>
<comment type="caution">
    <text evidence="12">The sequence shown here is derived from an EMBL/GenBank/DDBJ whole genome shotgun (WGS) entry which is preliminary data.</text>
</comment>
<evidence type="ECO:0000313" key="13">
    <source>
        <dbReference type="Proteomes" id="UP001620597"/>
    </source>
</evidence>
<evidence type="ECO:0000256" key="5">
    <source>
        <dbReference type="ARBA" id="ARBA00022750"/>
    </source>
</evidence>
<evidence type="ECO:0000256" key="4">
    <source>
        <dbReference type="ARBA" id="ARBA00022692"/>
    </source>
</evidence>
<evidence type="ECO:0000256" key="3">
    <source>
        <dbReference type="ARBA" id="ARBA00022670"/>
    </source>
</evidence>
<comment type="similarity">
    <text evidence="1 9 11">Belongs to the peptidase A8 family.</text>
</comment>
<keyword evidence="13" id="KW-1185">Reference proteome</keyword>
<feature type="transmembrane region" description="Helical" evidence="9">
    <location>
        <begin position="94"/>
        <end position="112"/>
    </location>
</feature>
<dbReference type="GO" id="GO:0004190">
    <property type="term" value="F:aspartic-type endopeptidase activity"/>
    <property type="evidence" value="ECO:0007669"/>
    <property type="project" value="UniProtKB-EC"/>
</dbReference>
<keyword evidence="7 9" id="KW-1133">Transmembrane helix</keyword>
<comment type="pathway">
    <text evidence="9">Protein modification; lipoprotein biosynthesis (signal peptide cleavage).</text>
</comment>
<evidence type="ECO:0000256" key="1">
    <source>
        <dbReference type="ARBA" id="ARBA00006139"/>
    </source>
</evidence>
<dbReference type="EMBL" id="JBBKTX010000003">
    <property type="protein sequence ID" value="MFK4751395.1"/>
    <property type="molecule type" value="Genomic_DNA"/>
</dbReference>
<name>A0ABW8NEP6_9GAMM</name>
<dbReference type="PANTHER" id="PTHR33695">
    <property type="entry name" value="LIPOPROTEIN SIGNAL PEPTIDASE"/>
    <property type="match status" value="1"/>
</dbReference>
<protein>
    <recommendedName>
        <fullName evidence="9">Lipoprotein signal peptidase</fullName>
        <ecNumber evidence="9">3.4.23.36</ecNumber>
    </recommendedName>
    <alternativeName>
        <fullName evidence="9">Prolipoprotein signal peptidase</fullName>
    </alternativeName>
    <alternativeName>
        <fullName evidence="9">Signal peptidase II</fullName>
        <shortName evidence="9">SPase II</shortName>
    </alternativeName>
</protein>
<proteinExistence type="inferred from homology"/>
<keyword evidence="5 9" id="KW-0064">Aspartyl protease</keyword>
<dbReference type="NCBIfam" id="TIGR00077">
    <property type="entry name" value="lspA"/>
    <property type="match status" value="1"/>
</dbReference>
<keyword evidence="8 9" id="KW-0472">Membrane</keyword>
<dbReference type="EC" id="3.4.23.36" evidence="9"/>
<feature type="active site" evidence="9">
    <location>
        <position position="140"/>
    </location>
</feature>
<evidence type="ECO:0000256" key="9">
    <source>
        <dbReference type="HAMAP-Rule" id="MF_00161"/>
    </source>
</evidence>
<dbReference type="PANTHER" id="PTHR33695:SF1">
    <property type="entry name" value="LIPOPROTEIN SIGNAL PEPTIDASE"/>
    <property type="match status" value="1"/>
</dbReference>
<keyword evidence="3 9" id="KW-0645">Protease</keyword>
<accession>A0ABW8NEP6</accession>
<evidence type="ECO:0000256" key="6">
    <source>
        <dbReference type="ARBA" id="ARBA00022801"/>
    </source>
</evidence>
<dbReference type="InterPro" id="IPR001872">
    <property type="entry name" value="Peptidase_A8"/>
</dbReference>
<feature type="transmembrane region" description="Helical" evidence="9">
    <location>
        <begin position="69"/>
        <end position="87"/>
    </location>
</feature>
<evidence type="ECO:0000256" key="8">
    <source>
        <dbReference type="ARBA" id="ARBA00023136"/>
    </source>
</evidence>
<dbReference type="HAMAP" id="MF_00161">
    <property type="entry name" value="LspA"/>
    <property type="match status" value="1"/>
</dbReference>
<keyword evidence="6 9" id="KW-0378">Hydrolase</keyword>
<comment type="subcellular location">
    <subcellularLocation>
        <location evidence="9">Cell membrane</location>
        <topology evidence="9">Multi-pass membrane protein</topology>
    </subcellularLocation>
</comment>